<dbReference type="InterPro" id="IPR052006">
    <property type="entry name" value="MLP-like"/>
</dbReference>
<evidence type="ECO:0000313" key="3">
    <source>
        <dbReference type="EMBL" id="KAI3907210.1"/>
    </source>
</evidence>
<reference evidence="4" key="1">
    <citation type="submission" date="2022-04" db="EMBL/GenBank/DDBJ databases">
        <title>A functionally conserved STORR gene fusion in Papaver species that diverged 16.8 million years ago.</title>
        <authorList>
            <person name="Catania T."/>
        </authorList>
    </citation>
    <scope>NUCLEOTIDE SEQUENCE</scope>
    <source>
        <strain evidence="4">S-188037</strain>
    </source>
</reference>
<dbReference type="InterPro" id="IPR000916">
    <property type="entry name" value="Bet_v_I/MLP"/>
</dbReference>
<organism evidence="4 5">
    <name type="scientific">Papaver atlanticum</name>
    <dbReference type="NCBI Taxonomy" id="357466"/>
    <lineage>
        <taxon>Eukaryota</taxon>
        <taxon>Viridiplantae</taxon>
        <taxon>Streptophyta</taxon>
        <taxon>Embryophyta</taxon>
        <taxon>Tracheophyta</taxon>
        <taxon>Spermatophyta</taxon>
        <taxon>Magnoliopsida</taxon>
        <taxon>Ranunculales</taxon>
        <taxon>Papaveraceae</taxon>
        <taxon>Papaveroideae</taxon>
        <taxon>Papaver</taxon>
    </lineage>
</organism>
<dbReference type="InterPro" id="IPR023393">
    <property type="entry name" value="START-like_dom_sf"/>
</dbReference>
<evidence type="ECO:0000259" key="2">
    <source>
        <dbReference type="SMART" id="SM01037"/>
    </source>
</evidence>
<dbReference type="SUPFAM" id="SSF55961">
    <property type="entry name" value="Bet v1-like"/>
    <property type="match status" value="1"/>
</dbReference>
<gene>
    <name evidence="3" type="ORF">MKW98_002868</name>
    <name evidence="4" type="ORF">MKW98_007175</name>
</gene>
<evidence type="ECO:0000313" key="4">
    <source>
        <dbReference type="EMBL" id="KAI3913159.1"/>
    </source>
</evidence>
<evidence type="ECO:0000256" key="1">
    <source>
        <dbReference type="ARBA" id="ARBA00038242"/>
    </source>
</evidence>
<dbReference type="AlphaFoldDB" id="A0AAD4SN68"/>
<dbReference type="PANTHER" id="PTHR31338:SF16">
    <property type="entry name" value="POLYKETIDE CYCLASE_DEHYDRASE AND LIPID TRANSPORT SUPERFAMILY PROTEIN"/>
    <property type="match status" value="1"/>
</dbReference>
<dbReference type="Proteomes" id="UP001202328">
    <property type="component" value="Unassembled WGS sequence"/>
</dbReference>
<name>A0AAD4SN68_9MAGN</name>
<evidence type="ECO:0000313" key="5">
    <source>
        <dbReference type="Proteomes" id="UP001202328"/>
    </source>
</evidence>
<sequence length="163" mass="18118">MAHHGVSGLVGKLVTELEVNCDADIYYKTYKKHLEAPNKAVSNVYTGVKVVEGDELRPACLKEWSYVVDGKTMTAKEESTCDDETRTVLHHIVEGDVMKDYKKFDEIVVATPKPDGHGSIVCISIMYEKMNEDSPTPFDMLKAVHQSILDLSAHICASEENIS</sequence>
<protein>
    <recommendedName>
        <fullName evidence="2">Bet v I/Major latex protein domain-containing protein</fullName>
    </recommendedName>
</protein>
<dbReference type="Gene3D" id="3.30.530.20">
    <property type="match status" value="1"/>
</dbReference>
<comment type="caution">
    <text evidence="4">The sequence shown here is derived from an EMBL/GenBank/DDBJ whole genome shotgun (WGS) entry which is preliminary data.</text>
</comment>
<keyword evidence="5" id="KW-1185">Reference proteome</keyword>
<feature type="domain" description="Bet v I/Major latex protein" evidence="2">
    <location>
        <begin position="8"/>
        <end position="158"/>
    </location>
</feature>
<dbReference type="PANTHER" id="PTHR31338">
    <property type="entry name" value="POLYKETIDE CYCLASE/DEHYDRASE AND LIPID TRANSPORT SUPERFAMILY PROTEIN"/>
    <property type="match status" value="1"/>
</dbReference>
<dbReference type="EMBL" id="JAJJMB010010628">
    <property type="protein sequence ID" value="KAI3907210.1"/>
    <property type="molecule type" value="Genomic_DNA"/>
</dbReference>
<dbReference type="SMART" id="SM01037">
    <property type="entry name" value="Bet_v_1"/>
    <property type="match status" value="1"/>
</dbReference>
<comment type="similarity">
    <text evidence="1">Belongs to the MLP family.</text>
</comment>
<dbReference type="EMBL" id="JAJJMB010009541">
    <property type="protein sequence ID" value="KAI3913159.1"/>
    <property type="molecule type" value="Genomic_DNA"/>
</dbReference>
<accession>A0AAD4SN68</accession>
<proteinExistence type="inferred from homology"/>
<dbReference type="Pfam" id="PF00407">
    <property type="entry name" value="Bet_v_1"/>
    <property type="match status" value="1"/>
</dbReference>
<dbReference type="GO" id="GO:0006952">
    <property type="term" value="P:defense response"/>
    <property type="evidence" value="ECO:0007669"/>
    <property type="project" value="InterPro"/>
</dbReference>